<feature type="region of interest" description="Disordered" evidence="1">
    <location>
        <begin position="88"/>
        <end position="107"/>
    </location>
</feature>
<dbReference type="Proteomes" id="UP000297595">
    <property type="component" value="Unassembled WGS sequence"/>
</dbReference>
<dbReference type="EMBL" id="SOZJ01000002">
    <property type="protein sequence ID" value="TGJ70882.1"/>
    <property type="molecule type" value="Genomic_DNA"/>
</dbReference>
<accession>A0A8H2E1X1</accession>
<comment type="caution">
    <text evidence="2">The sequence shown here is derived from an EMBL/GenBank/DDBJ whole genome shotgun (WGS) entry which is preliminary data.</text>
</comment>
<protein>
    <submittedName>
        <fullName evidence="2">Uncharacterized protein</fullName>
    </submittedName>
</protein>
<evidence type="ECO:0000256" key="1">
    <source>
        <dbReference type="SAM" id="MobiDB-lite"/>
    </source>
</evidence>
<name>A0A8H2E1X1_ORBOL</name>
<organism evidence="2 3">
    <name type="scientific">Orbilia oligospora</name>
    <name type="common">Nematode-trapping fungus</name>
    <name type="synonym">Arthrobotrys oligospora</name>
    <dbReference type="NCBI Taxonomy" id="2813651"/>
    <lineage>
        <taxon>Eukaryota</taxon>
        <taxon>Fungi</taxon>
        <taxon>Dikarya</taxon>
        <taxon>Ascomycota</taxon>
        <taxon>Pezizomycotina</taxon>
        <taxon>Orbiliomycetes</taxon>
        <taxon>Orbiliales</taxon>
        <taxon>Orbiliaceae</taxon>
        <taxon>Orbilia</taxon>
    </lineage>
</organism>
<proteinExistence type="predicted"/>
<sequence>MNYQVNRRGQPQDLHDIRSSRLKNIPNLIKTPFPDLVETVSLGIRLQALGPELKWFQARALIEPIKLWWMLSLHRAREAVALSGMAPRPRLRTDLPNGSGELPTALR</sequence>
<evidence type="ECO:0000313" key="2">
    <source>
        <dbReference type="EMBL" id="TGJ70882.1"/>
    </source>
</evidence>
<evidence type="ECO:0000313" key="3">
    <source>
        <dbReference type="Proteomes" id="UP000297595"/>
    </source>
</evidence>
<reference evidence="2 3" key="1">
    <citation type="submission" date="2019-03" db="EMBL/GenBank/DDBJ databases">
        <title>Nematode-trapping fungi genome.</title>
        <authorList>
            <person name="Vidal-Diez De Ulzurrun G."/>
        </authorList>
    </citation>
    <scope>NUCLEOTIDE SEQUENCE [LARGE SCALE GENOMIC DNA]</scope>
    <source>
        <strain evidence="2 3">TWF154</strain>
    </source>
</reference>
<gene>
    <name evidence="2" type="ORF">EYR41_002897</name>
</gene>
<dbReference type="AlphaFoldDB" id="A0A8H2E1X1"/>